<feature type="signal peptide" evidence="1">
    <location>
        <begin position="1"/>
        <end position="23"/>
    </location>
</feature>
<proteinExistence type="predicted"/>
<evidence type="ECO:0000313" key="3">
    <source>
        <dbReference type="Proteomes" id="UP000649753"/>
    </source>
</evidence>
<organism evidence="2 3">
    <name type="scientific">Plantactinospora soyae</name>
    <dbReference type="NCBI Taxonomy" id="1544732"/>
    <lineage>
        <taxon>Bacteria</taxon>
        <taxon>Bacillati</taxon>
        <taxon>Actinomycetota</taxon>
        <taxon>Actinomycetes</taxon>
        <taxon>Micromonosporales</taxon>
        <taxon>Micromonosporaceae</taxon>
        <taxon>Plantactinospora</taxon>
    </lineage>
</organism>
<dbReference type="RefSeq" id="WP_192765800.1">
    <property type="nucleotide sequence ID" value="NZ_JADBEB010000001.1"/>
</dbReference>
<evidence type="ECO:0008006" key="4">
    <source>
        <dbReference type="Google" id="ProtNLM"/>
    </source>
</evidence>
<reference evidence="2" key="1">
    <citation type="submission" date="2020-10" db="EMBL/GenBank/DDBJ databases">
        <title>Sequencing the genomes of 1000 actinobacteria strains.</title>
        <authorList>
            <person name="Klenk H.-P."/>
        </authorList>
    </citation>
    <scope>NUCLEOTIDE SEQUENCE</scope>
    <source>
        <strain evidence="2">DSM 46832</strain>
    </source>
</reference>
<keyword evidence="1" id="KW-0732">Signal</keyword>
<evidence type="ECO:0000256" key="1">
    <source>
        <dbReference type="SAM" id="SignalP"/>
    </source>
</evidence>
<protein>
    <recommendedName>
        <fullName evidence="4">DUF3558 domain-containing protein</fullName>
    </recommendedName>
</protein>
<sequence length="240" mass="26025">MNRNRPVGRLAVLALLLCLPVAAAGCAGQEGEWDPVEFGTPSPASAALPIRVDEDDVMGAARWPSACRFLTDGEIRTLLPQAERIQRKPTAVSVFSFDEEQRQHAPEGSCRFDFWLRDVTIEDVTSGVKLSIVAIADPSIISDHYSEELASARTRSDREPAVDLGASLGPEACYTWRETSKLFPVVVCRQGPLMYDVSGTGYGDMQGVPEGDLVAQGEAWRDRVQIPIAQIIATKVPATG</sequence>
<keyword evidence="3" id="KW-1185">Reference proteome</keyword>
<dbReference type="AlphaFoldDB" id="A0A927M2U9"/>
<dbReference type="PROSITE" id="PS51257">
    <property type="entry name" value="PROKAR_LIPOPROTEIN"/>
    <property type="match status" value="1"/>
</dbReference>
<accession>A0A927M2U9</accession>
<feature type="chain" id="PRO_5036933153" description="DUF3558 domain-containing protein" evidence="1">
    <location>
        <begin position="24"/>
        <end position="240"/>
    </location>
</feature>
<dbReference type="Proteomes" id="UP000649753">
    <property type="component" value="Unassembled WGS sequence"/>
</dbReference>
<gene>
    <name evidence="2" type="ORF">H4W31_001284</name>
</gene>
<name>A0A927M2U9_9ACTN</name>
<comment type="caution">
    <text evidence="2">The sequence shown here is derived from an EMBL/GenBank/DDBJ whole genome shotgun (WGS) entry which is preliminary data.</text>
</comment>
<evidence type="ECO:0000313" key="2">
    <source>
        <dbReference type="EMBL" id="MBE1485646.1"/>
    </source>
</evidence>
<dbReference type="EMBL" id="JADBEB010000001">
    <property type="protein sequence ID" value="MBE1485646.1"/>
    <property type="molecule type" value="Genomic_DNA"/>
</dbReference>